<dbReference type="Proteomes" id="UP001596410">
    <property type="component" value="Unassembled WGS sequence"/>
</dbReference>
<proteinExistence type="predicted"/>
<sequence length="155" mass="16889">MQLFLGLLIIFSFILIAIGIIWFIVIMIKKRRFGYPIVVFVVGILLLISSSFGAYFIVPDYNATNEQEGENFYQVLASGEDVQGESLTFTVDEIGSNEQQGLVGLGVVSTKEKPITVLLNGSGESQAIQSGDTVTVQINSISNFASLFILKATLE</sequence>
<keyword evidence="3" id="KW-1185">Reference proteome</keyword>
<evidence type="ECO:0000313" key="2">
    <source>
        <dbReference type="EMBL" id="MFC7063416.1"/>
    </source>
</evidence>
<gene>
    <name evidence="2" type="ORF">ACFQIC_16505</name>
</gene>
<evidence type="ECO:0000256" key="1">
    <source>
        <dbReference type="SAM" id="Phobius"/>
    </source>
</evidence>
<name>A0ABW2ER69_9BACI</name>
<evidence type="ECO:0008006" key="4">
    <source>
        <dbReference type="Google" id="ProtNLM"/>
    </source>
</evidence>
<evidence type="ECO:0000313" key="3">
    <source>
        <dbReference type="Proteomes" id="UP001596410"/>
    </source>
</evidence>
<protein>
    <recommendedName>
        <fullName evidence="4">PDZ domain-containing protein</fullName>
    </recommendedName>
</protein>
<accession>A0ABW2ER69</accession>
<keyword evidence="1" id="KW-0812">Transmembrane</keyword>
<dbReference type="EMBL" id="JBHSZV010000047">
    <property type="protein sequence ID" value="MFC7063416.1"/>
    <property type="molecule type" value="Genomic_DNA"/>
</dbReference>
<keyword evidence="1" id="KW-0472">Membrane</keyword>
<feature type="transmembrane region" description="Helical" evidence="1">
    <location>
        <begin position="35"/>
        <end position="58"/>
    </location>
</feature>
<comment type="caution">
    <text evidence="2">The sequence shown here is derived from an EMBL/GenBank/DDBJ whole genome shotgun (WGS) entry which is preliminary data.</text>
</comment>
<dbReference type="RefSeq" id="WP_204708532.1">
    <property type="nucleotide sequence ID" value="NZ_JBHSZV010000047.1"/>
</dbReference>
<keyword evidence="1" id="KW-1133">Transmembrane helix</keyword>
<organism evidence="2 3">
    <name type="scientific">Halobacillus seohaensis</name>
    <dbReference type="NCBI Taxonomy" id="447421"/>
    <lineage>
        <taxon>Bacteria</taxon>
        <taxon>Bacillati</taxon>
        <taxon>Bacillota</taxon>
        <taxon>Bacilli</taxon>
        <taxon>Bacillales</taxon>
        <taxon>Bacillaceae</taxon>
        <taxon>Halobacillus</taxon>
    </lineage>
</organism>
<feature type="transmembrane region" description="Helical" evidence="1">
    <location>
        <begin position="6"/>
        <end position="28"/>
    </location>
</feature>
<reference evidence="3" key="1">
    <citation type="journal article" date="2019" name="Int. J. Syst. Evol. Microbiol.">
        <title>The Global Catalogue of Microorganisms (GCM) 10K type strain sequencing project: providing services to taxonomists for standard genome sequencing and annotation.</title>
        <authorList>
            <consortium name="The Broad Institute Genomics Platform"/>
            <consortium name="The Broad Institute Genome Sequencing Center for Infectious Disease"/>
            <person name="Wu L."/>
            <person name="Ma J."/>
        </authorList>
    </citation>
    <scope>NUCLEOTIDE SEQUENCE [LARGE SCALE GENOMIC DNA]</scope>
    <source>
        <strain evidence="3">CGMCC 4.1621</strain>
    </source>
</reference>